<evidence type="ECO:0000313" key="2">
    <source>
        <dbReference type="Proteomes" id="UP000240357"/>
    </source>
</evidence>
<reference evidence="1 2" key="1">
    <citation type="submission" date="2018-03" db="EMBL/GenBank/DDBJ databases">
        <title>Adhaeribacter sp. HMF7605 Genome sequencing and assembly.</title>
        <authorList>
            <person name="Kang H."/>
            <person name="Kang J."/>
            <person name="Cha I."/>
            <person name="Kim H."/>
            <person name="Joh K."/>
        </authorList>
    </citation>
    <scope>NUCLEOTIDE SEQUENCE [LARGE SCALE GENOMIC DNA]</scope>
    <source>
        <strain evidence="1 2">HMF7605</strain>
    </source>
</reference>
<sequence length="112" mass="12651">MDLIIIESLRQMNDIDLINFIELIENSPKVNTEFYWDFDSEFRTRDIYGVEGWASLKIDKTSLELTIEKLKRTGALSFGQGGLGSVGNALGAFMFTDFTKSLYEVIKATGIK</sequence>
<keyword evidence="2" id="KW-1185">Reference proteome</keyword>
<protein>
    <submittedName>
        <fullName evidence="1">Uncharacterized protein</fullName>
    </submittedName>
</protein>
<dbReference type="EMBL" id="PYFT01000001">
    <property type="protein sequence ID" value="PSR54702.1"/>
    <property type="molecule type" value="Genomic_DNA"/>
</dbReference>
<comment type="caution">
    <text evidence="1">The sequence shown here is derived from an EMBL/GenBank/DDBJ whole genome shotgun (WGS) entry which is preliminary data.</text>
</comment>
<gene>
    <name evidence="1" type="ORF">AHMF7605_14890</name>
</gene>
<organism evidence="1 2">
    <name type="scientific">Adhaeribacter arboris</name>
    <dbReference type="NCBI Taxonomy" id="2072846"/>
    <lineage>
        <taxon>Bacteria</taxon>
        <taxon>Pseudomonadati</taxon>
        <taxon>Bacteroidota</taxon>
        <taxon>Cytophagia</taxon>
        <taxon>Cytophagales</taxon>
        <taxon>Hymenobacteraceae</taxon>
        <taxon>Adhaeribacter</taxon>
    </lineage>
</organism>
<name>A0A2T2YGU2_9BACT</name>
<accession>A0A2T2YGU2</accession>
<proteinExistence type="predicted"/>
<dbReference type="AlphaFoldDB" id="A0A2T2YGU2"/>
<evidence type="ECO:0000313" key="1">
    <source>
        <dbReference type="EMBL" id="PSR54702.1"/>
    </source>
</evidence>
<dbReference type="Proteomes" id="UP000240357">
    <property type="component" value="Unassembled WGS sequence"/>
</dbReference>